<accession>A0A9X1Y969</accession>
<feature type="signal peptide" evidence="2">
    <location>
        <begin position="1"/>
        <end position="33"/>
    </location>
</feature>
<dbReference type="PROSITE" id="PS51257">
    <property type="entry name" value="PROKAR_LIPOPROTEIN"/>
    <property type="match status" value="1"/>
</dbReference>
<sequence>MKMRQVKARHRMRPWTTRSALLLPALAALLLLAACRTTPMAPGGTRERPLGEALPPPDLRQPAR</sequence>
<feature type="compositionally biased region" description="Pro residues" evidence="1">
    <location>
        <begin position="54"/>
        <end position="64"/>
    </location>
</feature>
<proteinExistence type="predicted"/>
<evidence type="ECO:0000256" key="1">
    <source>
        <dbReference type="SAM" id="MobiDB-lite"/>
    </source>
</evidence>
<protein>
    <submittedName>
        <fullName evidence="3">Uncharacterized protein</fullName>
    </submittedName>
</protein>
<evidence type="ECO:0000256" key="2">
    <source>
        <dbReference type="SAM" id="SignalP"/>
    </source>
</evidence>
<feature type="region of interest" description="Disordered" evidence="1">
    <location>
        <begin position="39"/>
        <end position="64"/>
    </location>
</feature>
<comment type="caution">
    <text evidence="3">The sequence shown here is derived from an EMBL/GenBank/DDBJ whole genome shotgun (WGS) entry which is preliminary data.</text>
</comment>
<dbReference type="EMBL" id="JALPRX010000057">
    <property type="protein sequence ID" value="MCK8785437.1"/>
    <property type="molecule type" value="Genomic_DNA"/>
</dbReference>
<dbReference type="Proteomes" id="UP001139516">
    <property type="component" value="Unassembled WGS sequence"/>
</dbReference>
<dbReference type="AlphaFoldDB" id="A0A9X1Y969"/>
<name>A0A9X1Y969_9PROT</name>
<dbReference type="RefSeq" id="WP_248667556.1">
    <property type="nucleotide sequence ID" value="NZ_JALPRX010000057.1"/>
</dbReference>
<keyword evidence="2" id="KW-0732">Signal</keyword>
<keyword evidence="4" id="KW-1185">Reference proteome</keyword>
<gene>
    <name evidence="3" type="ORF">M0638_13690</name>
</gene>
<organism evidence="3 4">
    <name type="scientific">Roseomonas acroporae</name>
    <dbReference type="NCBI Taxonomy" id="2937791"/>
    <lineage>
        <taxon>Bacteria</taxon>
        <taxon>Pseudomonadati</taxon>
        <taxon>Pseudomonadota</taxon>
        <taxon>Alphaproteobacteria</taxon>
        <taxon>Acetobacterales</taxon>
        <taxon>Roseomonadaceae</taxon>
        <taxon>Roseomonas</taxon>
    </lineage>
</organism>
<evidence type="ECO:0000313" key="4">
    <source>
        <dbReference type="Proteomes" id="UP001139516"/>
    </source>
</evidence>
<reference evidence="3" key="1">
    <citation type="submission" date="2022-04" db="EMBL/GenBank/DDBJ databases">
        <title>Roseomonas acroporae sp. nov., isolated from coral Acropora digitifera.</title>
        <authorList>
            <person name="Sun H."/>
        </authorList>
    </citation>
    <scope>NUCLEOTIDE SEQUENCE</scope>
    <source>
        <strain evidence="3">NAR14</strain>
    </source>
</reference>
<feature type="chain" id="PRO_5040772928" evidence="2">
    <location>
        <begin position="34"/>
        <end position="64"/>
    </location>
</feature>
<evidence type="ECO:0000313" key="3">
    <source>
        <dbReference type="EMBL" id="MCK8785437.1"/>
    </source>
</evidence>